<evidence type="ECO:0000256" key="2">
    <source>
        <dbReference type="ARBA" id="ARBA00022777"/>
    </source>
</evidence>
<keyword evidence="7" id="KW-1185">Reference proteome</keyword>
<feature type="compositionally biased region" description="Basic and acidic residues" evidence="4">
    <location>
        <begin position="186"/>
        <end position="195"/>
    </location>
</feature>
<name>A0A916S0Q6_9BACT</name>
<dbReference type="InterPro" id="IPR003594">
    <property type="entry name" value="HATPase_dom"/>
</dbReference>
<dbReference type="GO" id="GO:0046983">
    <property type="term" value="F:protein dimerization activity"/>
    <property type="evidence" value="ECO:0007669"/>
    <property type="project" value="InterPro"/>
</dbReference>
<reference evidence="6" key="2">
    <citation type="submission" date="2020-09" db="EMBL/GenBank/DDBJ databases">
        <authorList>
            <person name="Sun Q."/>
            <person name="Zhou Y."/>
        </authorList>
    </citation>
    <scope>NUCLEOTIDE SEQUENCE</scope>
    <source>
        <strain evidence="6">CGMCC 1.15447</strain>
    </source>
</reference>
<dbReference type="InterPro" id="IPR005467">
    <property type="entry name" value="His_kinase_dom"/>
</dbReference>
<keyword evidence="3" id="KW-0902">Two-component regulatory system</keyword>
<dbReference type="GO" id="GO:0000155">
    <property type="term" value="F:phosphorelay sensor kinase activity"/>
    <property type="evidence" value="ECO:0007669"/>
    <property type="project" value="InterPro"/>
</dbReference>
<dbReference type="InterPro" id="IPR050482">
    <property type="entry name" value="Sensor_HK_TwoCompSys"/>
</dbReference>
<dbReference type="PROSITE" id="PS50109">
    <property type="entry name" value="HIS_KIN"/>
    <property type="match status" value="1"/>
</dbReference>
<dbReference type="Pfam" id="PF07730">
    <property type="entry name" value="HisKA_3"/>
    <property type="match status" value="1"/>
</dbReference>
<evidence type="ECO:0000256" key="4">
    <source>
        <dbReference type="SAM" id="MobiDB-lite"/>
    </source>
</evidence>
<feature type="domain" description="Histidine kinase" evidence="5">
    <location>
        <begin position="440"/>
        <end position="634"/>
    </location>
</feature>
<comment type="caution">
    <text evidence="6">The sequence shown here is derived from an EMBL/GenBank/DDBJ whole genome shotgun (WGS) entry which is preliminary data.</text>
</comment>
<dbReference type="EMBL" id="BMJB01000003">
    <property type="protein sequence ID" value="GGA78304.1"/>
    <property type="molecule type" value="Genomic_DNA"/>
</dbReference>
<dbReference type="SMART" id="SM00387">
    <property type="entry name" value="HATPase_c"/>
    <property type="match status" value="1"/>
</dbReference>
<feature type="region of interest" description="Disordered" evidence="4">
    <location>
        <begin position="186"/>
        <end position="207"/>
    </location>
</feature>
<dbReference type="PANTHER" id="PTHR24421">
    <property type="entry name" value="NITRATE/NITRITE SENSOR PROTEIN NARX-RELATED"/>
    <property type="match status" value="1"/>
</dbReference>
<dbReference type="Gene3D" id="1.20.5.1930">
    <property type="match status" value="1"/>
</dbReference>
<sequence>MVDGTMRNESDERGAKLLTGSRYWTNYSIEADVYLLGASGDAGLIIRSSNEEEGVNSYSGYYAGIRTGDSTLVLGRADHSWLEASNQRTVPGGIHPYQWYHLKLLAYNCDIAVAVMGNASEPRTAFGVTDSDCLRHGRVGLRSYSSGGIWRNVVVRTATRTDLGNLLAGNGLTREQPAKDFVAKDSESIRERQMEQDQQSLPSPEANTQSIASLSLTSFSTPAKATVRGVVVLVAPRLYVQDSTGGVYVQAQHPPLLRVGDEVEVTGLSHQSDFSANLEQATVRVLWVRTPIPPVSVTASQAATGRFAGTFVEVRGRLTGKERGPGNTLVLDLDEGSQSFRAIMNPGRSDQRFDQLKLNSTLQLRGVCAVDPILTNRLTPFVILLRSNEDLDLLAGPPWWSAKHILALIAALVLLTLVSVSLYHRVENWRLRAVLEVRERLAHEMHDTLAQSFAGIGFQLQAIRNGLTPEMTTIGQQLELASSLVRHGHDEARRSIATLRTDDFRSEDVLSALAHCAHQMVAGGTVQILTREDGAARPIPLRTTDTLYRIGQEAIANAVRHAEAELISIYMAYDNNSVHLEVEDDGRGFAQDKERFGFGIRGMRRRAQGIDARFDVQSGPGKGTCIRVDAPLPPRPTVVSWLKSMWLTLIGKRIHV</sequence>
<proteinExistence type="predicted"/>
<dbReference type="CDD" id="cd16917">
    <property type="entry name" value="HATPase_UhpB-NarQ-NarX-like"/>
    <property type="match status" value="1"/>
</dbReference>
<evidence type="ECO:0000313" key="6">
    <source>
        <dbReference type="EMBL" id="GGA78304.1"/>
    </source>
</evidence>
<dbReference type="InterPro" id="IPR011712">
    <property type="entry name" value="Sig_transdc_His_kin_sub3_dim/P"/>
</dbReference>
<keyword evidence="1" id="KW-0808">Transferase</keyword>
<evidence type="ECO:0000259" key="5">
    <source>
        <dbReference type="PROSITE" id="PS50109"/>
    </source>
</evidence>
<dbReference type="PANTHER" id="PTHR24421:SF62">
    <property type="entry name" value="SENSORY TRANSDUCTION HISTIDINE KINASE"/>
    <property type="match status" value="1"/>
</dbReference>
<protein>
    <recommendedName>
        <fullName evidence="5">Histidine kinase domain-containing protein</fullName>
    </recommendedName>
</protein>
<evidence type="ECO:0000256" key="1">
    <source>
        <dbReference type="ARBA" id="ARBA00022679"/>
    </source>
</evidence>
<gene>
    <name evidence="6" type="ORF">GCM10011507_31920</name>
</gene>
<accession>A0A916S0Q6</accession>
<dbReference type="SUPFAM" id="SSF55874">
    <property type="entry name" value="ATPase domain of HSP90 chaperone/DNA topoisomerase II/histidine kinase"/>
    <property type="match status" value="1"/>
</dbReference>
<dbReference type="AlphaFoldDB" id="A0A916S0Q6"/>
<feature type="compositionally biased region" description="Polar residues" evidence="4">
    <location>
        <begin position="196"/>
        <end position="207"/>
    </location>
</feature>
<evidence type="ECO:0000256" key="3">
    <source>
        <dbReference type="ARBA" id="ARBA00023012"/>
    </source>
</evidence>
<organism evidence="6 7">
    <name type="scientific">Edaphobacter acidisoli</name>
    <dbReference type="NCBI Taxonomy" id="2040573"/>
    <lineage>
        <taxon>Bacteria</taxon>
        <taxon>Pseudomonadati</taxon>
        <taxon>Acidobacteriota</taxon>
        <taxon>Terriglobia</taxon>
        <taxon>Terriglobales</taxon>
        <taxon>Acidobacteriaceae</taxon>
        <taxon>Edaphobacter</taxon>
    </lineage>
</organism>
<dbReference type="Gene3D" id="2.60.120.560">
    <property type="entry name" value="Exo-inulinase, domain 1"/>
    <property type="match status" value="1"/>
</dbReference>
<dbReference type="Proteomes" id="UP000648801">
    <property type="component" value="Unassembled WGS sequence"/>
</dbReference>
<evidence type="ECO:0000313" key="7">
    <source>
        <dbReference type="Proteomes" id="UP000648801"/>
    </source>
</evidence>
<dbReference type="InterPro" id="IPR036890">
    <property type="entry name" value="HATPase_C_sf"/>
</dbReference>
<keyword evidence="2" id="KW-0418">Kinase</keyword>
<reference evidence="6" key="1">
    <citation type="journal article" date="2014" name="Int. J. Syst. Evol. Microbiol.">
        <title>Complete genome sequence of Corynebacterium casei LMG S-19264T (=DSM 44701T), isolated from a smear-ripened cheese.</title>
        <authorList>
            <consortium name="US DOE Joint Genome Institute (JGI-PGF)"/>
            <person name="Walter F."/>
            <person name="Albersmeier A."/>
            <person name="Kalinowski J."/>
            <person name="Ruckert C."/>
        </authorList>
    </citation>
    <scope>NUCLEOTIDE SEQUENCE</scope>
    <source>
        <strain evidence="6">CGMCC 1.15447</strain>
    </source>
</reference>
<dbReference type="Pfam" id="PF02518">
    <property type="entry name" value="HATPase_c"/>
    <property type="match status" value="1"/>
</dbReference>
<dbReference type="GO" id="GO:0016020">
    <property type="term" value="C:membrane"/>
    <property type="evidence" value="ECO:0007669"/>
    <property type="project" value="InterPro"/>
</dbReference>
<dbReference type="Gene3D" id="3.30.565.10">
    <property type="entry name" value="Histidine kinase-like ATPase, C-terminal domain"/>
    <property type="match status" value="1"/>
</dbReference>